<keyword evidence="3" id="KW-1185">Reference proteome</keyword>
<dbReference type="EMBL" id="BAAFGZ010000058">
    <property type="protein sequence ID" value="GAB0133852.1"/>
    <property type="molecule type" value="Genomic_DNA"/>
</dbReference>
<feature type="compositionally biased region" description="Basic and acidic residues" evidence="1">
    <location>
        <begin position="116"/>
        <end position="133"/>
    </location>
</feature>
<feature type="compositionally biased region" description="Polar residues" evidence="1">
    <location>
        <begin position="528"/>
        <end position="537"/>
    </location>
</feature>
<evidence type="ECO:0000313" key="3">
    <source>
        <dbReference type="Proteomes" id="UP001562357"/>
    </source>
</evidence>
<feature type="compositionally biased region" description="Basic and acidic residues" evidence="1">
    <location>
        <begin position="163"/>
        <end position="184"/>
    </location>
</feature>
<feature type="region of interest" description="Disordered" evidence="1">
    <location>
        <begin position="284"/>
        <end position="427"/>
    </location>
</feature>
<organism evidence="2 3">
    <name type="scientific">Epichloe bromicola</name>
    <dbReference type="NCBI Taxonomy" id="79588"/>
    <lineage>
        <taxon>Eukaryota</taxon>
        <taxon>Fungi</taxon>
        <taxon>Dikarya</taxon>
        <taxon>Ascomycota</taxon>
        <taxon>Pezizomycotina</taxon>
        <taxon>Sordariomycetes</taxon>
        <taxon>Hypocreomycetidae</taxon>
        <taxon>Hypocreales</taxon>
        <taxon>Clavicipitaceae</taxon>
        <taxon>Epichloe</taxon>
    </lineage>
</organism>
<feature type="compositionally biased region" description="Acidic residues" evidence="1">
    <location>
        <begin position="510"/>
        <end position="522"/>
    </location>
</feature>
<feature type="region of interest" description="Disordered" evidence="1">
    <location>
        <begin position="1"/>
        <end position="23"/>
    </location>
</feature>
<feature type="region of interest" description="Disordered" evidence="1">
    <location>
        <begin position="489"/>
        <end position="575"/>
    </location>
</feature>
<feature type="compositionally biased region" description="Basic residues" evidence="1">
    <location>
        <begin position="552"/>
        <end position="575"/>
    </location>
</feature>
<evidence type="ECO:0008006" key="4">
    <source>
        <dbReference type="Google" id="ProtNLM"/>
    </source>
</evidence>
<reference evidence="3" key="1">
    <citation type="submission" date="2024-06" db="EMBL/GenBank/DDBJ databases">
        <title>Draft Genome Sequences of Epichloe bromicola Strains Isolated from Elymus ciliaris.</title>
        <authorList>
            <consortium name="Epichloe bromicola genome sequencing consortium"/>
            <person name="Miura A."/>
            <person name="Imano S."/>
            <person name="Ashida A."/>
            <person name="Sato I."/>
            <person name="Chiba S."/>
            <person name="Tanaka A."/>
            <person name="Camagna M."/>
            <person name="Takemoto D."/>
        </authorList>
    </citation>
    <scope>NUCLEOTIDE SEQUENCE [LARGE SCALE GENOMIC DNA]</scope>
    <source>
        <strain evidence="3">DP</strain>
    </source>
</reference>
<sequence>MAPDSSPTKSEPPKDVAPDPTNAYRRLHITPLDKDLLEIVLPAPVLPRARNISLHTLETFPEKRYGFVDLPLADAEKLKKRLNGTTLKGTRMRVETARAEERRGPTGHASAPASDADAKTSKKRKAADGQETSKKRKRKRDVNVMEGVVLKDRKVKRGWTESTDAKVKNKRGSRDKSSAKDKNQEKKRRRPKSKYTDQDECLLKTILPPNAVGNLPAGEAYKKKKKRGRGANAREIIVHEFEKTTTFPGFLKNEVPHRQGKEAVDFVDGKGWVDEDGNLVEAVEVKVRANDGVTKTKPSKSKKPVEKKIEAQEPDDDDSTSSSGTSSEEEDSDSDTSDSRAPEDIEMLQNGEDAVSKKDQSDASSGGSSDEDGHGHGHGHEAKKQTTRAAQDDFRPMSSSSSRSLTIQIPPPTTPGKVHPLEALYKRPKPDGPVALAAPAAPAAPAESFTFFGAGAQDDDIEDEGTPAVAVPMTPFTRQDLEWRNVRSAAPTPDTAHPSRMKNFWASADDKEDGVHEDEEGDKETRPDGQQGTSDFQSWFWENRRDLNKSWMARRKAATKEKRHRENKSRASKAI</sequence>
<gene>
    <name evidence="2" type="primary">g2246</name>
    <name evidence="2" type="ORF">EsDP_00002246</name>
</gene>
<dbReference type="Proteomes" id="UP001562357">
    <property type="component" value="Unassembled WGS sequence"/>
</dbReference>
<evidence type="ECO:0000313" key="2">
    <source>
        <dbReference type="EMBL" id="GAB0133852.1"/>
    </source>
</evidence>
<comment type="caution">
    <text evidence="2">The sequence shown here is derived from an EMBL/GenBank/DDBJ whole genome shotgun (WGS) entry which is preliminary data.</text>
</comment>
<feature type="compositionally biased region" description="Basic and acidic residues" evidence="1">
    <location>
        <begin position="92"/>
        <end position="104"/>
    </location>
</feature>
<feature type="region of interest" description="Disordered" evidence="1">
    <location>
        <begin position="87"/>
        <end position="199"/>
    </location>
</feature>
<accession>A0ABQ0CKQ7</accession>
<protein>
    <recommendedName>
        <fullName evidence="4">Nucleotide-binding, alpha-beta plait</fullName>
    </recommendedName>
</protein>
<feature type="compositionally biased region" description="Basic and acidic residues" evidence="1">
    <location>
        <begin position="371"/>
        <end position="395"/>
    </location>
</feature>
<feature type="compositionally biased region" description="Acidic residues" evidence="1">
    <location>
        <begin position="327"/>
        <end position="336"/>
    </location>
</feature>
<proteinExistence type="predicted"/>
<evidence type="ECO:0000256" key="1">
    <source>
        <dbReference type="SAM" id="MobiDB-lite"/>
    </source>
</evidence>
<name>A0ABQ0CKQ7_9HYPO</name>